<evidence type="ECO:0000313" key="1">
    <source>
        <dbReference type="EMBL" id="GBP93988.1"/>
    </source>
</evidence>
<protein>
    <submittedName>
        <fullName evidence="1">Uncharacterized protein</fullName>
    </submittedName>
</protein>
<gene>
    <name evidence="1" type="ORF">EVAR_68408_1</name>
</gene>
<dbReference type="EMBL" id="BGZK01002442">
    <property type="protein sequence ID" value="GBP93988.1"/>
    <property type="molecule type" value="Genomic_DNA"/>
</dbReference>
<name>A0A4C2A1U2_EUMVA</name>
<dbReference type="Proteomes" id="UP000299102">
    <property type="component" value="Unassembled WGS sequence"/>
</dbReference>
<sequence length="190" mass="21758">MQQNVNQKTLNYFIKQYVASYKREPEEVGINHPSAPLSSDASLLTLPPCPRNPRETPRRAPYVPKVDRRFLLRCLRKPAHATSPRNTSGGEIRILNATELYPPITLHVPVEITVISTRSTFQALVAPAKKITTVRLVPRATCALVVSWTHHFYSCVDNRLSGMLFRVPYVATPKLRLSVLYFRYLNLYRR</sequence>
<proteinExistence type="predicted"/>
<evidence type="ECO:0000313" key="2">
    <source>
        <dbReference type="Proteomes" id="UP000299102"/>
    </source>
</evidence>
<reference evidence="1 2" key="1">
    <citation type="journal article" date="2019" name="Commun. Biol.">
        <title>The bagworm genome reveals a unique fibroin gene that provides high tensile strength.</title>
        <authorList>
            <person name="Kono N."/>
            <person name="Nakamura H."/>
            <person name="Ohtoshi R."/>
            <person name="Tomita M."/>
            <person name="Numata K."/>
            <person name="Arakawa K."/>
        </authorList>
    </citation>
    <scope>NUCLEOTIDE SEQUENCE [LARGE SCALE GENOMIC DNA]</scope>
</reference>
<dbReference type="AlphaFoldDB" id="A0A4C2A1U2"/>
<organism evidence="1 2">
    <name type="scientific">Eumeta variegata</name>
    <name type="common">Bagworm moth</name>
    <name type="synonym">Eumeta japonica</name>
    <dbReference type="NCBI Taxonomy" id="151549"/>
    <lineage>
        <taxon>Eukaryota</taxon>
        <taxon>Metazoa</taxon>
        <taxon>Ecdysozoa</taxon>
        <taxon>Arthropoda</taxon>
        <taxon>Hexapoda</taxon>
        <taxon>Insecta</taxon>
        <taxon>Pterygota</taxon>
        <taxon>Neoptera</taxon>
        <taxon>Endopterygota</taxon>
        <taxon>Lepidoptera</taxon>
        <taxon>Glossata</taxon>
        <taxon>Ditrysia</taxon>
        <taxon>Tineoidea</taxon>
        <taxon>Psychidae</taxon>
        <taxon>Oiketicinae</taxon>
        <taxon>Eumeta</taxon>
    </lineage>
</organism>
<accession>A0A4C2A1U2</accession>
<comment type="caution">
    <text evidence="1">The sequence shown here is derived from an EMBL/GenBank/DDBJ whole genome shotgun (WGS) entry which is preliminary data.</text>
</comment>
<keyword evidence="2" id="KW-1185">Reference proteome</keyword>